<name>A0A1F6CSL1_HANXR</name>
<evidence type="ECO:0000313" key="4">
    <source>
        <dbReference type="Proteomes" id="UP000178606"/>
    </source>
</evidence>
<dbReference type="InterPro" id="IPR015943">
    <property type="entry name" value="WD40/YVTN_repeat-like_dom_sf"/>
</dbReference>
<dbReference type="SUPFAM" id="SSF50998">
    <property type="entry name" value="Quinoprotein alcohol dehydrogenase-like"/>
    <property type="match status" value="1"/>
</dbReference>
<dbReference type="Gene3D" id="2.130.10.10">
    <property type="entry name" value="YVTN repeat-like/Quinoprotein amine dehydrogenase"/>
    <property type="match status" value="1"/>
</dbReference>
<dbReference type="Pfam" id="PF25292">
    <property type="entry name" value="Beta-prop_CGLA"/>
    <property type="match status" value="1"/>
</dbReference>
<proteinExistence type="predicted"/>
<dbReference type="EMBL" id="MFKF01000165">
    <property type="protein sequence ID" value="OGG51872.1"/>
    <property type="molecule type" value="Genomic_DNA"/>
</dbReference>
<comment type="caution">
    <text evidence="3">The sequence shown here is derived from an EMBL/GenBank/DDBJ whole genome shotgun (WGS) entry which is preliminary data.</text>
</comment>
<dbReference type="SUPFAM" id="SSF48230">
    <property type="entry name" value="Chondroitin AC/alginate lyase"/>
    <property type="match status" value="1"/>
</dbReference>
<protein>
    <recommendedName>
        <fullName evidence="2">Lambda-carrageenase beta-propeller domain-containing protein</fullName>
    </recommendedName>
</protein>
<dbReference type="InterPro" id="IPR008929">
    <property type="entry name" value="Chondroitin_lyas"/>
</dbReference>
<gene>
    <name evidence="3" type="ORF">A3F84_15225</name>
</gene>
<reference evidence="3 4" key="1">
    <citation type="journal article" date="2016" name="Nat. Commun.">
        <title>Thousands of microbial genomes shed light on interconnected biogeochemical processes in an aquifer system.</title>
        <authorList>
            <person name="Anantharaman K."/>
            <person name="Brown C.T."/>
            <person name="Hug L.A."/>
            <person name="Sharon I."/>
            <person name="Castelle C.J."/>
            <person name="Probst A.J."/>
            <person name="Thomas B.C."/>
            <person name="Singh A."/>
            <person name="Wilkins M.J."/>
            <person name="Karaoz U."/>
            <person name="Brodie E.L."/>
            <person name="Williams K.H."/>
            <person name="Hubbard S.S."/>
            <person name="Banfield J.F."/>
        </authorList>
    </citation>
    <scope>NUCLEOTIDE SEQUENCE [LARGE SCALE GENOMIC DNA]</scope>
    <source>
        <strain evidence="4">RIFCSPLOWO2_12_FULL_64_10</strain>
    </source>
</reference>
<feature type="region of interest" description="Disordered" evidence="1">
    <location>
        <begin position="798"/>
        <end position="817"/>
    </location>
</feature>
<dbReference type="AlphaFoldDB" id="A0A1F6CSL1"/>
<organism evidence="3 4">
    <name type="scientific">Handelsmanbacteria sp. (strain RIFCSPLOWO2_12_FULL_64_10)</name>
    <dbReference type="NCBI Taxonomy" id="1817868"/>
    <lineage>
        <taxon>Bacteria</taxon>
        <taxon>Candidatus Handelsmaniibacteriota</taxon>
    </lineage>
</organism>
<dbReference type="InterPro" id="IPR057420">
    <property type="entry name" value="Beta-prop_CGLA"/>
</dbReference>
<evidence type="ECO:0000256" key="1">
    <source>
        <dbReference type="SAM" id="MobiDB-lite"/>
    </source>
</evidence>
<dbReference type="Proteomes" id="UP000178606">
    <property type="component" value="Unassembled WGS sequence"/>
</dbReference>
<evidence type="ECO:0000259" key="2">
    <source>
        <dbReference type="Pfam" id="PF25292"/>
    </source>
</evidence>
<accession>A0A1F6CSL1</accession>
<evidence type="ECO:0000313" key="3">
    <source>
        <dbReference type="EMBL" id="OGG51872.1"/>
    </source>
</evidence>
<feature type="domain" description="Lambda-carrageenase beta-propeller" evidence="2">
    <location>
        <begin position="1146"/>
        <end position="1223"/>
    </location>
</feature>
<sequence>MADSSASAPTTPDDSQDRLPALAPVYARLKDLHIRTELVRAGQANTAIVAPASGIYDAQASRIQEAVERRSGVRVPIVKDDAPEAAVPIRGNLILLGNRSTNRTVEELYNRYFTLLDLWYPGPDGYEVRSLHNPFGDGRNVIFAGGSDSAGVDRATDALAEKIGQAEGERGALWVGWLMEIQLGRGMTPQKDLKAFEIWDANAGRGSVGYFGWNSLSKRMAMYYVTGDEFHAREALRLAFPDERAKREITEIDGELVENKDEPLSGPYHYGAHQMILFWDLIEESPVFSDEERLRVTNAFSKQFAHPQEWGWRRTLYENVQKGVRPYDEPPPKVGTRHGKWSAVVLYLLGRYFQRDYGDPLWQHCIDWAMWYFSPLHRHAWMDSEDDIYPWYCTGLEPVLTYMLLTGDRKLLENGVLRTFLLGQEVMLSGREPDGAISQASIGCLRKAAYVMQDGRWLEYLRRTGIDLSVFRLGQSFAPEAHLRPALPTDLVGRWSFLPMPEPMWRSRANGLPLEECFQFGSFRSAPDASGDYIFIKGWNGAWRNPYHAFVILELRIDGQTVLEGFLNQVLTRADGMVEPKVAMEGAMRRRDVIGGAAVAVGEAPDAAFCSWRRTLVQRVGRYALFVDRLKFRGDTGDMEAEVLWQGKGAWRALPEGGAVRIETERSFEIRLSDPLETAVEEGRAKMVWRGPVRDGEEKFFFSLLAEDRGAPLLCARLAENAAALSLPGPAVAVAGEFEGLCGEFVLLARDHLHGVHLTRAGLGAMLLSADAPVDVDWDFETGELHVVTVRDTRVEVETPRRGVSTPPSPLGKGDGGLGRSFTLSPGRHCIEGARPDPQALREAVGRIEALLGQGRERRQVAQGAGALSWPAVPGLPTVFTADVGGRAVGLLPISSKDGIKVCVVEGERVHALTPEGKALQTLRADGPIRVLRWWEGHGLLLAGCVDDKVIAFDMSTGERRWVFVSQEDPEVFRAAKPYWFRTAPGHEGVHGVHTGVFLDGKSQAFVGSACTLEIVDENGRLVRRMPVFWGAGSRFALIDGPEGSVNLLVARQPTEVHTVAVVNNRTLDPRPRGFHGVPPGHTYIPGWQSMSRRHLFYEDVDGDGRREVVSEVNGSWNRVSVWAEDGTPLHNVNLGPGERHPALNVRDLDLADLDGDGKKEILAATSGGRVMALDCQCRKVWVRRLPSPPTVLACVRSDGRVWIAVGCEDGTLIAMDGKGEVFGRSSVRGRPTCIGVLGGVAVVGTDEGEVKGWTV</sequence>
<dbReference type="InterPro" id="IPR011047">
    <property type="entry name" value="Quinoprotein_ADH-like_sf"/>
</dbReference>